<dbReference type="Pfam" id="PF07690">
    <property type="entry name" value="MFS_1"/>
    <property type="match status" value="1"/>
</dbReference>
<feature type="transmembrane region" description="Helical" evidence="5">
    <location>
        <begin position="418"/>
        <end position="440"/>
    </location>
</feature>
<feature type="transmembrane region" description="Helical" evidence="5">
    <location>
        <begin position="381"/>
        <end position="406"/>
    </location>
</feature>
<proteinExistence type="predicted"/>
<feature type="transmembrane region" description="Helical" evidence="5">
    <location>
        <begin position="268"/>
        <end position="294"/>
    </location>
</feature>
<dbReference type="PANTHER" id="PTHR23502">
    <property type="entry name" value="MAJOR FACILITATOR SUPERFAMILY"/>
    <property type="match status" value="1"/>
</dbReference>
<feature type="transmembrane region" description="Helical" evidence="5">
    <location>
        <begin position="146"/>
        <end position="167"/>
    </location>
</feature>
<comment type="subcellular location">
    <subcellularLocation>
        <location evidence="1">Membrane</location>
        <topology evidence="1">Multi-pass membrane protein</topology>
    </subcellularLocation>
</comment>
<sequence length="486" mass="53460">MRFLSLKDLDQTEGTHVAFTSVCAFTFLTNFAIGGLAPAFFILHIEFNRSMTETSHLLLWPILVLGLFNFFWVPLANYFSKRPIFVFASLLLCLYYVWGAVATSFKSLLWSNIVAAFAGSSTETLGAAIDLYFLHKRGQKMGIYMNAIAGGNTLGPLICGFVVQSLGWRWHKWIAVILTAVNFLAVLLFVLETRYNRRGTVVDLTTSASEKHIDVAKVGASVIGPSARTSHDTQPQLPKQTFVQELTSWTVTPSTNLFMLFARPFPMIVYPAVVYASLCYSISLVVVVVAVNILNAFVLQVPPYNWSPQINGLINIPGLLGNLFGVWAGGDLVDIWCARRTKKNNGIYEPESRLYMLVLPFFITAGGCVLFGYGVQNTLSWVALFFGYGMISVGLTATPTITMSYVSDCALPINSDTLLLVNGLKNVVAFGFLYGVVPWVEKVGYVDCFRTMAGIFVGVVGIGAVLLILGGVRVRHATAKWKIILE</sequence>
<dbReference type="AlphaFoldDB" id="A0A6A5TFT8"/>
<dbReference type="GO" id="GO:0005886">
    <property type="term" value="C:plasma membrane"/>
    <property type="evidence" value="ECO:0007669"/>
    <property type="project" value="TreeGrafter"/>
</dbReference>
<feature type="transmembrane region" description="Helical" evidence="5">
    <location>
        <begin position="314"/>
        <end position="333"/>
    </location>
</feature>
<feature type="transmembrane region" description="Helical" evidence="5">
    <location>
        <begin position="83"/>
        <end position="101"/>
    </location>
</feature>
<evidence type="ECO:0000256" key="5">
    <source>
        <dbReference type="SAM" id="Phobius"/>
    </source>
</evidence>
<evidence type="ECO:0000256" key="4">
    <source>
        <dbReference type="ARBA" id="ARBA00023136"/>
    </source>
</evidence>
<dbReference type="InterPro" id="IPR036259">
    <property type="entry name" value="MFS_trans_sf"/>
</dbReference>
<dbReference type="Gene3D" id="1.20.1250.20">
    <property type="entry name" value="MFS general substrate transporter like domains"/>
    <property type="match status" value="1"/>
</dbReference>
<feature type="transmembrane region" description="Helical" evidence="5">
    <location>
        <begin position="354"/>
        <end position="375"/>
    </location>
</feature>
<keyword evidence="3 5" id="KW-1133">Transmembrane helix</keyword>
<dbReference type="Proteomes" id="UP000800035">
    <property type="component" value="Unassembled WGS sequence"/>
</dbReference>
<accession>A0A6A5TFT8</accession>
<dbReference type="InterPro" id="IPR011701">
    <property type="entry name" value="MFS"/>
</dbReference>
<dbReference type="PANTHER" id="PTHR23502:SF181">
    <property type="entry name" value="MAJOR FACILITATOR SUPERFAMILY (MFS) PROFILE DOMAIN-CONTAINING PROTEIN"/>
    <property type="match status" value="1"/>
</dbReference>
<keyword evidence="7" id="KW-1185">Reference proteome</keyword>
<keyword evidence="2 5" id="KW-0812">Transmembrane</keyword>
<name>A0A6A5TFT8_9PLEO</name>
<dbReference type="GO" id="GO:0022857">
    <property type="term" value="F:transmembrane transporter activity"/>
    <property type="evidence" value="ECO:0007669"/>
    <property type="project" value="InterPro"/>
</dbReference>
<feature type="transmembrane region" description="Helical" evidence="5">
    <location>
        <begin position="57"/>
        <end position="76"/>
    </location>
</feature>
<dbReference type="EMBL" id="ML977015">
    <property type="protein sequence ID" value="KAF1951685.1"/>
    <property type="molecule type" value="Genomic_DNA"/>
</dbReference>
<evidence type="ECO:0000256" key="2">
    <source>
        <dbReference type="ARBA" id="ARBA00022692"/>
    </source>
</evidence>
<gene>
    <name evidence="6" type="ORF">CC80DRAFT_519194</name>
</gene>
<evidence type="ECO:0000313" key="6">
    <source>
        <dbReference type="EMBL" id="KAF1951685.1"/>
    </source>
</evidence>
<dbReference type="OrthoDB" id="268400at2759"/>
<organism evidence="6 7">
    <name type="scientific">Byssothecium circinans</name>
    <dbReference type="NCBI Taxonomy" id="147558"/>
    <lineage>
        <taxon>Eukaryota</taxon>
        <taxon>Fungi</taxon>
        <taxon>Dikarya</taxon>
        <taxon>Ascomycota</taxon>
        <taxon>Pezizomycotina</taxon>
        <taxon>Dothideomycetes</taxon>
        <taxon>Pleosporomycetidae</taxon>
        <taxon>Pleosporales</taxon>
        <taxon>Massarineae</taxon>
        <taxon>Massarinaceae</taxon>
        <taxon>Byssothecium</taxon>
    </lineage>
</organism>
<feature type="transmembrane region" description="Helical" evidence="5">
    <location>
        <begin position="452"/>
        <end position="472"/>
    </location>
</feature>
<keyword evidence="4 5" id="KW-0472">Membrane</keyword>
<feature type="transmembrane region" description="Helical" evidence="5">
    <location>
        <begin position="21"/>
        <end position="45"/>
    </location>
</feature>
<evidence type="ECO:0000256" key="3">
    <source>
        <dbReference type="ARBA" id="ARBA00022989"/>
    </source>
</evidence>
<protein>
    <submittedName>
        <fullName evidence="6">MFS general substrate transporter</fullName>
    </submittedName>
</protein>
<feature type="transmembrane region" description="Helical" evidence="5">
    <location>
        <begin position="173"/>
        <end position="191"/>
    </location>
</feature>
<dbReference type="SUPFAM" id="SSF103473">
    <property type="entry name" value="MFS general substrate transporter"/>
    <property type="match status" value="1"/>
</dbReference>
<feature type="transmembrane region" description="Helical" evidence="5">
    <location>
        <begin position="113"/>
        <end position="134"/>
    </location>
</feature>
<evidence type="ECO:0000256" key="1">
    <source>
        <dbReference type="ARBA" id="ARBA00004141"/>
    </source>
</evidence>
<evidence type="ECO:0000313" key="7">
    <source>
        <dbReference type="Proteomes" id="UP000800035"/>
    </source>
</evidence>
<reference evidence="6" key="1">
    <citation type="journal article" date="2020" name="Stud. Mycol.">
        <title>101 Dothideomycetes genomes: a test case for predicting lifestyles and emergence of pathogens.</title>
        <authorList>
            <person name="Haridas S."/>
            <person name="Albert R."/>
            <person name="Binder M."/>
            <person name="Bloem J."/>
            <person name="Labutti K."/>
            <person name="Salamov A."/>
            <person name="Andreopoulos B."/>
            <person name="Baker S."/>
            <person name="Barry K."/>
            <person name="Bills G."/>
            <person name="Bluhm B."/>
            <person name="Cannon C."/>
            <person name="Castanera R."/>
            <person name="Culley D."/>
            <person name="Daum C."/>
            <person name="Ezra D."/>
            <person name="Gonzalez J."/>
            <person name="Henrissat B."/>
            <person name="Kuo A."/>
            <person name="Liang C."/>
            <person name="Lipzen A."/>
            <person name="Lutzoni F."/>
            <person name="Magnuson J."/>
            <person name="Mondo S."/>
            <person name="Nolan M."/>
            <person name="Ohm R."/>
            <person name="Pangilinan J."/>
            <person name="Park H.-J."/>
            <person name="Ramirez L."/>
            <person name="Alfaro M."/>
            <person name="Sun H."/>
            <person name="Tritt A."/>
            <person name="Yoshinaga Y."/>
            <person name="Zwiers L.-H."/>
            <person name="Turgeon B."/>
            <person name="Goodwin S."/>
            <person name="Spatafora J."/>
            <person name="Crous P."/>
            <person name="Grigoriev I."/>
        </authorList>
    </citation>
    <scope>NUCLEOTIDE SEQUENCE</scope>
    <source>
        <strain evidence="6">CBS 675.92</strain>
    </source>
</reference>